<proteinExistence type="predicted"/>
<dbReference type="RefSeq" id="WP_073311052.1">
    <property type="nucleotide sequence ID" value="NZ_FQWV01000010.1"/>
</dbReference>
<evidence type="ECO:0000256" key="1">
    <source>
        <dbReference type="ARBA" id="ARBA00004141"/>
    </source>
</evidence>
<keyword evidence="10" id="KW-1185">Reference proteome</keyword>
<protein>
    <submittedName>
        <fullName evidence="9">Lycopene cyclase domain-containing protein</fullName>
    </submittedName>
</protein>
<evidence type="ECO:0000256" key="2">
    <source>
        <dbReference type="ARBA" id="ARBA00004829"/>
    </source>
</evidence>
<feature type="transmembrane region" description="Helical" evidence="8">
    <location>
        <begin position="51"/>
        <end position="69"/>
    </location>
</feature>
<dbReference type="Proteomes" id="UP000184357">
    <property type="component" value="Unassembled WGS sequence"/>
</dbReference>
<dbReference type="STRING" id="43928.SAMN05443636_2999"/>
<comment type="subcellular location">
    <subcellularLocation>
        <location evidence="1">Membrane</location>
        <topology evidence="1">Multi-pass membrane protein</topology>
    </subcellularLocation>
</comment>
<name>A0A1M5UEB8_9EURY</name>
<keyword evidence="4" id="KW-0125">Carotenoid biosynthesis</keyword>
<feature type="transmembrane region" description="Helical" evidence="8">
    <location>
        <begin position="159"/>
        <end position="178"/>
    </location>
</feature>
<evidence type="ECO:0000256" key="7">
    <source>
        <dbReference type="ARBA" id="ARBA00023235"/>
    </source>
</evidence>
<evidence type="ECO:0000256" key="6">
    <source>
        <dbReference type="ARBA" id="ARBA00023136"/>
    </source>
</evidence>
<gene>
    <name evidence="9" type="ORF">SAMN05443636_2999</name>
</gene>
<keyword evidence="3 8" id="KW-0812">Transmembrane</keyword>
<feature type="transmembrane region" description="Helical" evidence="8">
    <location>
        <begin position="190"/>
        <end position="215"/>
    </location>
</feature>
<keyword evidence="6 8" id="KW-0472">Membrane</keyword>
<feature type="transmembrane region" description="Helical" evidence="8">
    <location>
        <begin position="100"/>
        <end position="120"/>
    </location>
</feature>
<keyword evidence="5 8" id="KW-1133">Transmembrane helix</keyword>
<accession>A0A1M5UEB8</accession>
<dbReference type="NCBIfam" id="TIGR03462">
    <property type="entry name" value="CarR_dom_SF"/>
    <property type="match status" value="2"/>
</dbReference>
<dbReference type="AlphaFoldDB" id="A0A1M5UEB8"/>
<dbReference type="GO" id="GO:0016117">
    <property type="term" value="P:carotenoid biosynthetic process"/>
    <property type="evidence" value="ECO:0007669"/>
    <property type="project" value="UniProtKB-KW"/>
</dbReference>
<reference evidence="9 10" key="1">
    <citation type="submission" date="2016-11" db="EMBL/GenBank/DDBJ databases">
        <authorList>
            <person name="Jaros S."/>
            <person name="Januszkiewicz K."/>
            <person name="Wedrychowicz H."/>
        </authorList>
    </citation>
    <scope>NUCLEOTIDE SEQUENCE [LARGE SCALE GENOMIC DNA]</scope>
    <source>
        <strain evidence="9 10">DSM 9297</strain>
    </source>
</reference>
<organism evidence="9 10">
    <name type="scientific">Halobaculum gomorrense</name>
    <dbReference type="NCBI Taxonomy" id="43928"/>
    <lineage>
        <taxon>Archaea</taxon>
        <taxon>Methanobacteriati</taxon>
        <taxon>Methanobacteriota</taxon>
        <taxon>Stenosarchaea group</taxon>
        <taxon>Halobacteria</taxon>
        <taxon>Halobacteriales</taxon>
        <taxon>Haloferacaceae</taxon>
        <taxon>Halobaculum</taxon>
    </lineage>
</organism>
<dbReference type="OrthoDB" id="241129at2157"/>
<dbReference type="GO" id="GO:0045436">
    <property type="term" value="F:lycopene beta cyclase activity"/>
    <property type="evidence" value="ECO:0007669"/>
    <property type="project" value="UniProtKB-ARBA"/>
</dbReference>
<evidence type="ECO:0000256" key="3">
    <source>
        <dbReference type="ARBA" id="ARBA00022692"/>
    </source>
</evidence>
<feature type="transmembrane region" description="Helical" evidence="8">
    <location>
        <begin position="132"/>
        <end position="153"/>
    </location>
</feature>
<dbReference type="GO" id="GO:0016872">
    <property type="term" value="F:intramolecular lyase activity"/>
    <property type="evidence" value="ECO:0007669"/>
    <property type="project" value="InterPro"/>
</dbReference>
<keyword evidence="7" id="KW-0413">Isomerase</keyword>
<comment type="pathway">
    <text evidence="2">Carotenoid biosynthesis.</text>
</comment>
<evidence type="ECO:0000256" key="8">
    <source>
        <dbReference type="SAM" id="Phobius"/>
    </source>
</evidence>
<evidence type="ECO:0000313" key="9">
    <source>
        <dbReference type="EMBL" id="SHH61309.1"/>
    </source>
</evidence>
<evidence type="ECO:0000313" key="10">
    <source>
        <dbReference type="Proteomes" id="UP000184357"/>
    </source>
</evidence>
<dbReference type="GO" id="GO:0016020">
    <property type="term" value="C:membrane"/>
    <property type="evidence" value="ECO:0007669"/>
    <property type="project" value="UniProtKB-SubCell"/>
</dbReference>
<evidence type="ECO:0000256" key="4">
    <source>
        <dbReference type="ARBA" id="ARBA00022746"/>
    </source>
</evidence>
<dbReference type="EMBL" id="FQWV01000010">
    <property type="protein sequence ID" value="SHH61309.1"/>
    <property type="molecule type" value="Genomic_DNA"/>
</dbReference>
<sequence length="278" mass="29669">MTTALTYLQFHLAFLVPAVLALTATGFVSRSHVEAAGAVRTDAGGVSGYGRRYWTGVAVVTLAALAYTIPWDNFLIAVGVWGYGEGATLATLGHAPIGEYLFILVQPWVTALWLSHLSIPSTWADATGDQPIVARAVGVTLAAGIGIAGWAMLGTDATFYLGAIAAWAAPVLALQWAVGAPQLWARRRLVALATLVPALYLSVVDRAAIALDIWILSEQYTTGIEVAGLPVEEGAFFLVTNLFVVQGLVLFRWVVDRWIDGDAPLPGRPSLRPFGDRR</sequence>
<feature type="transmembrane region" description="Helical" evidence="8">
    <location>
        <begin position="235"/>
        <end position="255"/>
    </location>
</feature>
<dbReference type="InterPro" id="IPR017825">
    <property type="entry name" value="Lycopene_cyclase_dom"/>
</dbReference>
<evidence type="ECO:0000256" key="5">
    <source>
        <dbReference type="ARBA" id="ARBA00022989"/>
    </source>
</evidence>